<dbReference type="Pfam" id="PF00133">
    <property type="entry name" value="tRNA-synt_1"/>
    <property type="match status" value="1"/>
</dbReference>
<evidence type="ECO:0000256" key="2">
    <source>
        <dbReference type="ARBA" id="ARBA00022741"/>
    </source>
</evidence>
<dbReference type="CDD" id="cd07961">
    <property type="entry name" value="Anticodon_Ia_Ile_ABEc"/>
    <property type="match status" value="1"/>
</dbReference>
<organism evidence="9 10">
    <name type="scientific">Candidatus Magasanikbacteria bacterium CG10_big_fil_rev_8_21_14_0_10_36_16</name>
    <dbReference type="NCBI Taxonomy" id="1974645"/>
    <lineage>
        <taxon>Bacteria</taxon>
        <taxon>Candidatus Magasanikiibacteriota</taxon>
    </lineage>
</organism>
<dbReference type="GO" id="GO:0005524">
    <property type="term" value="F:ATP binding"/>
    <property type="evidence" value="ECO:0007669"/>
    <property type="project" value="UniProtKB-KW"/>
</dbReference>
<feature type="domain" description="Aminoacyl-tRNA synthetase class Ia" evidence="7">
    <location>
        <begin position="8"/>
        <end position="241"/>
    </location>
</feature>
<proteinExistence type="predicted"/>
<dbReference type="GO" id="GO:0006428">
    <property type="term" value="P:isoleucyl-tRNA aminoacylation"/>
    <property type="evidence" value="ECO:0007669"/>
    <property type="project" value="TreeGrafter"/>
</dbReference>
<dbReference type="InterPro" id="IPR002300">
    <property type="entry name" value="aa-tRNA-synth_Ia"/>
</dbReference>
<evidence type="ECO:0000256" key="3">
    <source>
        <dbReference type="ARBA" id="ARBA00022840"/>
    </source>
</evidence>
<protein>
    <submittedName>
        <fullName evidence="9">Isoleucine--tRNA ligase</fullName>
    </submittedName>
</protein>
<dbReference type="Gene3D" id="1.10.730.10">
    <property type="entry name" value="Isoleucyl-tRNA Synthetase, Domain 1"/>
    <property type="match status" value="1"/>
</dbReference>
<evidence type="ECO:0000313" key="9">
    <source>
        <dbReference type="EMBL" id="PIR78306.1"/>
    </source>
</evidence>
<evidence type="ECO:0000256" key="1">
    <source>
        <dbReference type="ARBA" id="ARBA00022598"/>
    </source>
</evidence>
<dbReference type="Pfam" id="PF19302">
    <property type="entry name" value="DUF5915"/>
    <property type="match status" value="1"/>
</dbReference>
<keyword evidence="2" id="KW-0547">Nucleotide-binding</keyword>
<keyword evidence="3" id="KW-0067">ATP-binding</keyword>
<dbReference type="PANTHER" id="PTHR42780:SF1">
    <property type="entry name" value="ISOLEUCINE--TRNA LIGASE, CYTOPLASMIC"/>
    <property type="match status" value="1"/>
</dbReference>
<evidence type="ECO:0000259" key="7">
    <source>
        <dbReference type="Pfam" id="PF00133"/>
    </source>
</evidence>
<evidence type="ECO:0000313" key="10">
    <source>
        <dbReference type="Proteomes" id="UP000230852"/>
    </source>
</evidence>
<name>A0A2H0TYK6_9BACT</name>
<feature type="non-terminal residue" evidence="9">
    <location>
        <position position="554"/>
    </location>
</feature>
<evidence type="ECO:0000256" key="4">
    <source>
        <dbReference type="ARBA" id="ARBA00022917"/>
    </source>
</evidence>
<feature type="domain" description="Methionyl/Valyl/Leucyl/Isoleucyl-tRNA synthetase anticodon-binding" evidence="8">
    <location>
        <begin position="291"/>
        <end position="433"/>
    </location>
</feature>
<sequence>CDTPLLNYATSSWFVRVTEIKDEMLKTNKKTNWVPEHIKDGRFGLWLEGARDWAISRNRYWGSALPIWRSVDGETVCIGSVAELEELSGQKITDLHKHIIDKVTFEKDGKTFIRIPEVLDCWFESGAMPYGQMHYPFENKAKFEASFPAEFIAEGQDQTRGWFYTLHVLATALTSGKNPSIPKKESVPAFKNVIVNGIVLAEDGKKMAKRLKNYPDPMVVLEKYGADALRYYLASSPVMYAEGLNFSEKDVREVYNKVVNTLWNVFSFYSMFNADSTDLKKDYTESKNILDKWILAKLHGLLKEVTEKMEEYKLAEASRPILDFITELSQWYVRRSRDRFKDENSADKLQAVATLREVLMTLSKVMAPFTPFMSERLYQELGGELESVHLEMWPQVNEKLIDKKVLEEMETIRKVVEMGLSMRSESGIKVRQVLSQFYISGAEFAFADSKNIIAEELNVKEVLLENFDKENNHLKKKEDWGFKMALNIHVTEELKKEGLVREIVRTINQIRKEQGMTIADEVIVEYHTEDENLQAVFVDYSTEIKKSVLARELV</sequence>
<dbReference type="InterPro" id="IPR033709">
    <property type="entry name" value="Anticodon_Ile_ABEc"/>
</dbReference>
<dbReference type="SUPFAM" id="SSF52374">
    <property type="entry name" value="Nucleotidylyl transferase"/>
    <property type="match status" value="1"/>
</dbReference>
<dbReference type="InterPro" id="IPR009080">
    <property type="entry name" value="tRNAsynth_Ia_anticodon-bd"/>
</dbReference>
<dbReference type="Gene3D" id="3.40.50.620">
    <property type="entry name" value="HUPs"/>
    <property type="match status" value="1"/>
</dbReference>
<dbReference type="PANTHER" id="PTHR42780">
    <property type="entry name" value="SOLEUCYL-TRNA SYNTHETASE"/>
    <property type="match status" value="1"/>
</dbReference>
<dbReference type="GO" id="GO:0000049">
    <property type="term" value="F:tRNA binding"/>
    <property type="evidence" value="ECO:0007669"/>
    <property type="project" value="InterPro"/>
</dbReference>
<dbReference type="InterPro" id="IPR014729">
    <property type="entry name" value="Rossmann-like_a/b/a_fold"/>
</dbReference>
<evidence type="ECO:0000256" key="5">
    <source>
        <dbReference type="ARBA" id="ARBA00023146"/>
    </source>
</evidence>
<accession>A0A2H0TYK6</accession>
<keyword evidence="5" id="KW-0030">Aminoacyl-tRNA synthetase</keyword>
<keyword evidence="4" id="KW-0648">Protein biosynthesis</keyword>
<keyword evidence="1 9" id="KW-0436">Ligase</keyword>
<evidence type="ECO:0000259" key="8">
    <source>
        <dbReference type="Pfam" id="PF08264"/>
    </source>
</evidence>
<dbReference type="GO" id="GO:0004822">
    <property type="term" value="F:isoleucine-tRNA ligase activity"/>
    <property type="evidence" value="ECO:0007669"/>
    <property type="project" value="UniProtKB-EC"/>
</dbReference>
<gene>
    <name evidence="9" type="ORF">COU28_02295</name>
</gene>
<dbReference type="EMBL" id="PFBU01000046">
    <property type="protein sequence ID" value="PIR78306.1"/>
    <property type="molecule type" value="Genomic_DNA"/>
</dbReference>
<dbReference type="AlphaFoldDB" id="A0A2H0TYK6"/>
<dbReference type="Proteomes" id="UP000230852">
    <property type="component" value="Unassembled WGS sequence"/>
</dbReference>
<evidence type="ECO:0000256" key="6">
    <source>
        <dbReference type="ARBA" id="ARBA00048359"/>
    </source>
</evidence>
<dbReference type="InterPro" id="IPR013155">
    <property type="entry name" value="M/V/L/I-tRNA-synth_anticd-bd"/>
</dbReference>
<dbReference type="SUPFAM" id="SSF47323">
    <property type="entry name" value="Anticodon-binding domain of a subclass of class I aminoacyl-tRNA synthetases"/>
    <property type="match status" value="1"/>
</dbReference>
<dbReference type="CDD" id="cd00818">
    <property type="entry name" value="IleRS_core"/>
    <property type="match status" value="1"/>
</dbReference>
<dbReference type="InterPro" id="IPR023586">
    <property type="entry name" value="Ile-tRNA-ligase_type2"/>
</dbReference>
<comment type="caution">
    <text evidence="9">The sequence shown here is derived from an EMBL/GenBank/DDBJ whole genome shotgun (WGS) entry which is preliminary data.</text>
</comment>
<feature type="non-terminal residue" evidence="9">
    <location>
        <position position="1"/>
    </location>
</feature>
<dbReference type="Pfam" id="PF08264">
    <property type="entry name" value="Anticodon_1"/>
    <property type="match status" value="1"/>
</dbReference>
<comment type="catalytic activity">
    <reaction evidence="6">
        <text>tRNA(Ile) + L-isoleucine + ATP = L-isoleucyl-tRNA(Ile) + AMP + diphosphate</text>
        <dbReference type="Rhea" id="RHEA:11060"/>
        <dbReference type="Rhea" id="RHEA-COMP:9666"/>
        <dbReference type="Rhea" id="RHEA-COMP:9695"/>
        <dbReference type="ChEBI" id="CHEBI:30616"/>
        <dbReference type="ChEBI" id="CHEBI:33019"/>
        <dbReference type="ChEBI" id="CHEBI:58045"/>
        <dbReference type="ChEBI" id="CHEBI:78442"/>
        <dbReference type="ChEBI" id="CHEBI:78528"/>
        <dbReference type="ChEBI" id="CHEBI:456215"/>
        <dbReference type="EC" id="6.1.1.5"/>
    </reaction>
</comment>
<reference evidence="10" key="1">
    <citation type="submission" date="2017-09" db="EMBL/GenBank/DDBJ databases">
        <title>Depth-based differentiation of microbial function through sediment-hosted aquifers and enrichment of novel symbionts in the deep terrestrial subsurface.</title>
        <authorList>
            <person name="Probst A.J."/>
            <person name="Ladd B."/>
            <person name="Jarett J.K."/>
            <person name="Geller-Mcgrath D.E."/>
            <person name="Sieber C.M.K."/>
            <person name="Emerson J.B."/>
            <person name="Anantharaman K."/>
            <person name="Thomas B.C."/>
            <person name="Malmstrom R."/>
            <person name="Stieglmeier M."/>
            <person name="Klingl A."/>
            <person name="Woyke T."/>
            <person name="Ryan C.M."/>
            <person name="Banfield J.F."/>
        </authorList>
    </citation>
    <scope>NUCLEOTIDE SEQUENCE [LARGE SCALE GENOMIC DNA]</scope>
</reference>